<dbReference type="GO" id="GO:0003677">
    <property type="term" value="F:DNA binding"/>
    <property type="evidence" value="ECO:0007669"/>
    <property type="project" value="UniProtKB-UniRule"/>
</dbReference>
<dbReference type="PROSITE" id="PS50071">
    <property type="entry name" value="HOMEOBOX_2"/>
    <property type="match status" value="1"/>
</dbReference>
<reference evidence="6 7" key="2">
    <citation type="submission" date="2018-11" db="EMBL/GenBank/DDBJ databases">
        <authorList>
            <consortium name="Pathogen Informatics"/>
        </authorList>
    </citation>
    <scope>NUCLEOTIDE SEQUENCE [LARGE SCALE GENOMIC DNA]</scope>
</reference>
<dbReference type="Gene3D" id="1.10.10.60">
    <property type="entry name" value="Homeodomain-like"/>
    <property type="match status" value="1"/>
</dbReference>
<dbReference type="Pfam" id="PF00046">
    <property type="entry name" value="Homeodomain"/>
    <property type="match status" value="1"/>
</dbReference>
<dbReference type="WBParaSite" id="GPUH_0002138601-mRNA-1">
    <property type="protein sequence ID" value="GPUH_0002138601-mRNA-1"/>
    <property type="gene ID" value="GPUH_0002138601"/>
</dbReference>
<sequence length="83" mass="9581">MKSKGRAESHNSGKRATHLLLVRIVVREISVQHIKMSSNIWQVKTWFQNRRMKHKKIVRKQGDSSASVANEKNEEPGIDSDKE</sequence>
<evidence type="ECO:0000313" key="7">
    <source>
        <dbReference type="Proteomes" id="UP000271098"/>
    </source>
</evidence>
<evidence type="ECO:0000259" key="5">
    <source>
        <dbReference type="PROSITE" id="PS50071"/>
    </source>
</evidence>
<feature type="DNA-binding region" description="Homeobox" evidence="2">
    <location>
        <begin position="44"/>
        <end position="58"/>
    </location>
</feature>
<dbReference type="InterPro" id="IPR001356">
    <property type="entry name" value="HD"/>
</dbReference>
<dbReference type="SUPFAM" id="SSF46689">
    <property type="entry name" value="Homeodomain-like"/>
    <property type="match status" value="1"/>
</dbReference>
<proteinExistence type="predicted"/>
<organism evidence="8">
    <name type="scientific">Gongylonema pulchrum</name>
    <dbReference type="NCBI Taxonomy" id="637853"/>
    <lineage>
        <taxon>Eukaryota</taxon>
        <taxon>Metazoa</taxon>
        <taxon>Ecdysozoa</taxon>
        <taxon>Nematoda</taxon>
        <taxon>Chromadorea</taxon>
        <taxon>Rhabditida</taxon>
        <taxon>Spirurina</taxon>
        <taxon>Spiruromorpha</taxon>
        <taxon>Spiruroidea</taxon>
        <taxon>Gongylonematidae</taxon>
        <taxon>Gongylonema</taxon>
    </lineage>
</organism>
<dbReference type="EMBL" id="UYRT01092415">
    <property type="protein sequence ID" value="VDN38078.1"/>
    <property type="molecule type" value="Genomic_DNA"/>
</dbReference>
<dbReference type="OrthoDB" id="6159439at2759"/>
<feature type="region of interest" description="Disordered" evidence="4">
    <location>
        <begin position="57"/>
        <end position="83"/>
    </location>
</feature>
<feature type="domain" description="Homeobox" evidence="5">
    <location>
        <begin position="42"/>
        <end position="57"/>
    </location>
</feature>
<comment type="subcellular location">
    <subcellularLocation>
        <location evidence="1 2 3">Nucleus</location>
    </subcellularLocation>
</comment>
<keyword evidence="2 3" id="KW-0539">Nucleus</keyword>
<feature type="compositionally biased region" description="Basic and acidic residues" evidence="4">
    <location>
        <begin position="71"/>
        <end position="83"/>
    </location>
</feature>
<keyword evidence="7" id="KW-1185">Reference proteome</keyword>
<evidence type="ECO:0000313" key="8">
    <source>
        <dbReference type="WBParaSite" id="GPUH_0002138601-mRNA-1"/>
    </source>
</evidence>
<evidence type="ECO:0000256" key="3">
    <source>
        <dbReference type="RuleBase" id="RU000682"/>
    </source>
</evidence>
<keyword evidence="2 3" id="KW-0238">DNA-binding</keyword>
<dbReference type="GO" id="GO:0005634">
    <property type="term" value="C:nucleus"/>
    <property type="evidence" value="ECO:0007669"/>
    <property type="project" value="UniProtKB-SubCell"/>
</dbReference>
<evidence type="ECO:0000313" key="6">
    <source>
        <dbReference type="EMBL" id="VDN38078.1"/>
    </source>
</evidence>
<protein>
    <submittedName>
        <fullName evidence="8">Homeobox domain-containing protein</fullName>
    </submittedName>
</protein>
<dbReference type="Proteomes" id="UP000271098">
    <property type="component" value="Unassembled WGS sequence"/>
</dbReference>
<accession>A0A183EK69</accession>
<evidence type="ECO:0000256" key="1">
    <source>
        <dbReference type="ARBA" id="ARBA00004123"/>
    </source>
</evidence>
<evidence type="ECO:0000256" key="2">
    <source>
        <dbReference type="PROSITE-ProRule" id="PRU00108"/>
    </source>
</evidence>
<dbReference type="InterPro" id="IPR009057">
    <property type="entry name" value="Homeodomain-like_sf"/>
</dbReference>
<dbReference type="CDD" id="cd00086">
    <property type="entry name" value="homeodomain"/>
    <property type="match status" value="1"/>
</dbReference>
<gene>
    <name evidence="6" type="ORF">GPUH_LOCUS21360</name>
</gene>
<reference evidence="8" key="1">
    <citation type="submission" date="2016-06" db="UniProtKB">
        <authorList>
            <consortium name="WormBaseParasite"/>
        </authorList>
    </citation>
    <scope>IDENTIFICATION</scope>
</reference>
<name>A0A183EK69_9BILA</name>
<evidence type="ECO:0000256" key="4">
    <source>
        <dbReference type="SAM" id="MobiDB-lite"/>
    </source>
</evidence>
<dbReference type="AlphaFoldDB" id="A0A183EK69"/>
<keyword evidence="2 3" id="KW-0371">Homeobox</keyword>